<keyword evidence="2" id="KW-1185">Reference proteome</keyword>
<reference evidence="3" key="1">
    <citation type="submission" date="2025-08" db="UniProtKB">
        <authorList>
            <consortium name="RefSeq"/>
        </authorList>
    </citation>
    <scope>IDENTIFICATION</scope>
    <source>
        <tissue evidence="3">Liver</tissue>
    </source>
</reference>
<accession>A0A7F8Q4I0</accession>
<sequence length="219" mass="22966">MGIPTQGRDPRACSSTLPRDGPRPLSVCEVVGRAAPEISWSGAFKEPSGSPHAGNRGPELGGFATDCPNAILVRVCGQPRIVAGHLWLSSGRNRGGSRRNRARRGRDPSGRRLAGPSARIAAPAESAKEGRRSLPPAPPSSSSSSSSSSFSSSSAGDQSWLAGASSRSRRFSLFQISAGNEGGTPRRGMTVVRGARPRPEPQQVGGERRCRRNALANSF</sequence>
<proteinExistence type="predicted"/>
<evidence type="ECO:0000313" key="3">
    <source>
        <dbReference type="RefSeq" id="XP_030876175.1"/>
    </source>
</evidence>
<feature type="compositionally biased region" description="Low complexity" evidence="1">
    <location>
        <begin position="140"/>
        <end position="154"/>
    </location>
</feature>
<gene>
    <name evidence="3" type="primary">LOC115937716</name>
</gene>
<dbReference type="GeneID" id="115937716"/>
<evidence type="ECO:0000313" key="2">
    <source>
        <dbReference type="Proteomes" id="UP000245341"/>
    </source>
</evidence>
<dbReference type="AlphaFoldDB" id="A0A7F8Q4I0"/>
<name>A0A7F8Q4I0_LEPWE</name>
<protein>
    <submittedName>
        <fullName evidence="3">Uncharacterized protein LOC115937716</fullName>
    </submittedName>
</protein>
<dbReference type="OrthoDB" id="9807054at2759"/>
<dbReference type="RefSeq" id="XP_030876175.1">
    <property type="nucleotide sequence ID" value="XM_031020315.1"/>
</dbReference>
<evidence type="ECO:0000256" key="1">
    <source>
        <dbReference type="SAM" id="MobiDB-lite"/>
    </source>
</evidence>
<feature type="region of interest" description="Disordered" evidence="1">
    <location>
        <begin position="89"/>
        <end position="162"/>
    </location>
</feature>
<feature type="region of interest" description="Disordered" evidence="1">
    <location>
        <begin position="1"/>
        <end position="25"/>
    </location>
</feature>
<dbReference type="KEGG" id="lww:115937716"/>
<organism evidence="2 3">
    <name type="scientific">Leptonychotes weddellii</name>
    <name type="common">Weddell seal</name>
    <name type="synonym">Otaria weddellii</name>
    <dbReference type="NCBI Taxonomy" id="9713"/>
    <lineage>
        <taxon>Eukaryota</taxon>
        <taxon>Metazoa</taxon>
        <taxon>Chordata</taxon>
        <taxon>Craniata</taxon>
        <taxon>Vertebrata</taxon>
        <taxon>Euteleostomi</taxon>
        <taxon>Mammalia</taxon>
        <taxon>Eutheria</taxon>
        <taxon>Laurasiatheria</taxon>
        <taxon>Carnivora</taxon>
        <taxon>Caniformia</taxon>
        <taxon>Pinnipedia</taxon>
        <taxon>Phocidae</taxon>
        <taxon>Monachinae</taxon>
        <taxon>Lobodontini</taxon>
        <taxon>Leptonychotes</taxon>
    </lineage>
</organism>
<feature type="compositionally biased region" description="Basic residues" evidence="1">
    <location>
        <begin position="95"/>
        <end position="104"/>
    </location>
</feature>
<feature type="region of interest" description="Disordered" evidence="1">
    <location>
        <begin position="175"/>
        <end position="219"/>
    </location>
</feature>
<dbReference type="Proteomes" id="UP000245341">
    <property type="component" value="Unplaced"/>
</dbReference>